<dbReference type="InterPro" id="IPR036388">
    <property type="entry name" value="WH-like_DNA-bd_sf"/>
</dbReference>
<dbReference type="Pfam" id="PF03466">
    <property type="entry name" value="LysR_substrate"/>
    <property type="match status" value="1"/>
</dbReference>
<protein>
    <submittedName>
        <fullName evidence="6">LysR family transcriptional regulator</fullName>
    </submittedName>
</protein>
<dbReference type="AlphaFoldDB" id="A0A261SDZ6"/>
<dbReference type="Proteomes" id="UP000216354">
    <property type="component" value="Unassembled WGS sequence"/>
</dbReference>
<comment type="similarity">
    <text evidence="1">Belongs to the LysR transcriptional regulatory family.</text>
</comment>
<dbReference type="SUPFAM" id="SSF46785">
    <property type="entry name" value="Winged helix' DNA-binding domain"/>
    <property type="match status" value="1"/>
</dbReference>
<dbReference type="Proteomes" id="UP000217005">
    <property type="component" value="Unassembled WGS sequence"/>
</dbReference>
<keyword evidence="8" id="KW-1185">Reference proteome</keyword>
<dbReference type="EMBL" id="NEVR01000003">
    <property type="protein sequence ID" value="OZI64101.1"/>
    <property type="molecule type" value="Genomic_DNA"/>
</dbReference>
<evidence type="ECO:0000313" key="6">
    <source>
        <dbReference type="EMBL" id="OZI35586.1"/>
    </source>
</evidence>
<dbReference type="FunFam" id="1.10.10.10:FF:000001">
    <property type="entry name" value="LysR family transcriptional regulator"/>
    <property type="match status" value="1"/>
</dbReference>
<keyword evidence="4" id="KW-0804">Transcription</keyword>
<dbReference type="RefSeq" id="WP_094826395.1">
    <property type="nucleotide sequence ID" value="NZ_NEVL01000003.1"/>
</dbReference>
<dbReference type="PRINTS" id="PR00039">
    <property type="entry name" value="HTHLYSR"/>
</dbReference>
<dbReference type="PANTHER" id="PTHR30537">
    <property type="entry name" value="HTH-TYPE TRANSCRIPTIONAL REGULATOR"/>
    <property type="match status" value="1"/>
</dbReference>
<evidence type="ECO:0000313" key="7">
    <source>
        <dbReference type="EMBL" id="OZI64101.1"/>
    </source>
</evidence>
<dbReference type="InterPro" id="IPR036390">
    <property type="entry name" value="WH_DNA-bd_sf"/>
</dbReference>
<dbReference type="InterPro" id="IPR000847">
    <property type="entry name" value="LysR_HTH_N"/>
</dbReference>
<dbReference type="PROSITE" id="PS50931">
    <property type="entry name" value="HTH_LYSR"/>
    <property type="match status" value="1"/>
</dbReference>
<dbReference type="Gene3D" id="3.40.190.10">
    <property type="entry name" value="Periplasmic binding protein-like II"/>
    <property type="match status" value="2"/>
</dbReference>
<name>A0A261SDZ6_9BORD</name>
<keyword evidence="2" id="KW-0805">Transcription regulation</keyword>
<comment type="caution">
    <text evidence="6">The sequence shown here is derived from an EMBL/GenBank/DDBJ whole genome shotgun (WGS) entry which is preliminary data.</text>
</comment>
<evidence type="ECO:0000256" key="1">
    <source>
        <dbReference type="ARBA" id="ARBA00009437"/>
    </source>
</evidence>
<evidence type="ECO:0000256" key="4">
    <source>
        <dbReference type="ARBA" id="ARBA00023163"/>
    </source>
</evidence>
<gene>
    <name evidence="7" type="ORF">CAL27_16120</name>
    <name evidence="6" type="ORF">CEG14_10975</name>
</gene>
<dbReference type="SUPFAM" id="SSF53850">
    <property type="entry name" value="Periplasmic binding protein-like II"/>
    <property type="match status" value="1"/>
</dbReference>
<dbReference type="Gene3D" id="1.10.10.10">
    <property type="entry name" value="Winged helix-like DNA-binding domain superfamily/Winged helix DNA-binding domain"/>
    <property type="match status" value="1"/>
</dbReference>
<evidence type="ECO:0000256" key="3">
    <source>
        <dbReference type="ARBA" id="ARBA00023125"/>
    </source>
</evidence>
<dbReference type="InterPro" id="IPR005119">
    <property type="entry name" value="LysR_subst-bd"/>
</dbReference>
<reference evidence="6 9" key="2">
    <citation type="submission" date="2017-05" db="EMBL/GenBank/DDBJ databases">
        <title>Complete and WGS of Bordetella genogroups.</title>
        <authorList>
            <person name="Spilker T."/>
            <person name="LiPuma J."/>
        </authorList>
    </citation>
    <scope>NUCLEOTIDE SEQUENCE [LARGE SCALE GENOMIC DNA]</scope>
    <source>
        <strain evidence="6 9">AU17610</strain>
    </source>
</reference>
<evidence type="ECO:0000256" key="2">
    <source>
        <dbReference type="ARBA" id="ARBA00023015"/>
    </source>
</evidence>
<accession>A0A261SDZ6</accession>
<feature type="domain" description="HTH lysR-type" evidence="5">
    <location>
        <begin position="11"/>
        <end position="63"/>
    </location>
</feature>
<dbReference type="PANTHER" id="PTHR30537:SF26">
    <property type="entry name" value="GLYCINE CLEAVAGE SYSTEM TRANSCRIPTIONAL ACTIVATOR"/>
    <property type="match status" value="1"/>
</dbReference>
<dbReference type="OrthoDB" id="9789529at2"/>
<proteinExistence type="inferred from homology"/>
<sequence>MKGSRNSLITLRIFLAAARTLNFSRSAESLHLTQSAVSKHIGALEARLGVALFKRLPNGMRLTHAGALYHERVSAALRLIDEADALVANPGTRVALNIAVSPSFAQFCLIPGLSEFFEAHPDVRVNIRPRLLYGRDQSERFDAELQLHTGHVAGMSAQYLCGREMTLVAAPALLARHPVHRIEDLDPLPLLKRAQRGYSWDEWRAEVAPLWTGPAATAPEYEGFSVLLPAVLNGLGVAIVPVCMVLEPLRSGALVRPFGEAVEGRYGYYLMQPRPNVGGAYADAFCDWVAARAAALNADVRAFLTA</sequence>
<dbReference type="Pfam" id="PF00126">
    <property type="entry name" value="HTH_1"/>
    <property type="match status" value="1"/>
</dbReference>
<evidence type="ECO:0000313" key="8">
    <source>
        <dbReference type="Proteomes" id="UP000216354"/>
    </source>
</evidence>
<dbReference type="GO" id="GO:0003700">
    <property type="term" value="F:DNA-binding transcription factor activity"/>
    <property type="evidence" value="ECO:0007669"/>
    <property type="project" value="InterPro"/>
</dbReference>
<dbReference type="InterPro" id="IPR058163">
    <property type="entry name" value="LysR-type_TF_proteobact-type"/>
</dbReference>
<keyword evidence="3" id="KW-0238">DNA-binding</keyword>
<dbReference type="GO" id="GO:0006351">
    <property type="term" value="P:DNA-templated transcription"/>
    <property type="evidence" value="ECO:0007669"/>
    <property type="project" value="TreeGrafter"/>
</dbReference>
<evidence type="ECO:0000259" key="5">
    <source>
        <dbReference type="PROSITE" id="PS50931"/>
    </source>
</evidence>
<dbReference type="GO" id="GO:0043565">
    <property type="term" value="F:sequence-specific DNA binding"/>
    <property type="evidence" value="ECO:0007669"/>
    <property type="project" value="TreeGrafter"/>
</dbReference>
<organism evidence="6 9">
    <name type="scientific">Bordetella genomosp. 1</name>
    <dbReference type="NCBI Taxonomy" id="1395607"/>
    <lineage>
        <taxon>Bacteria</taxon>
        <taxon>Pseudomonadati</taxon>
        <taxon>Pseudomonadota</taxon>
        <taxon>Betaproteobacteria</taxon>
        <taxon>Burkholderiales</taxon>
        <taxon>Alcaligenaceae</taxon>
        <taxon>Bordetella</taxon>
    </lineage>
</organism>
<reference evidence="7 8" key="1">
    <citation type="submission" date="2017-05" db="EMBL/GenBank/DDBJ databases">
        <title>Complete and WGS of Bordetella genogroups.</title>
        <authorList>
            <person name="Spilker T."/>
            <person name="Lipuma J."/>
        </authorList>
    </citation>
    <scope>NUCLEOTIDE SEQUENCE [LARGE SCALE GENOMIC DNA]</scope>
    <source>
        <strain evidence="7 8">AU9795</strain>
    </source>
</reference>
<evidence type="ECO:0000313" key="9">
    <source>
        <dbReference type="Proteomes" id="UP000217005"/>
    </source>
</evidence>
<dbReference type="EMBL" id="NEVL01000003">
    <property type="protein sequence ID" value="OZI35586.1"/>
    <property type="molecule type" value="Genomic_DNA"/>
</dbReference>